<dbReference type="InterPro" id="IPR025724">
    <property type="entry name" value="GAG-pre-integrase_dom"/>
</dbReference>
<dbReference type="InterPro" id="IPR013103">
    <property type="entry name" value="RVT_2"/>
</dbReference>
<evidence type="ECO:0000259" key="4">
    <source>
        <dbReference type="PROSITE" id="PS50994"/>
    </source>
</evidence>
<feature type="region of interest" description="Disordered" evidence="3">
    <location>
        <begin position="1306"/>
        <end position="1361"/>
    </location>
</feature>
<keyword evidence="2" id="KW-0378">Hydrolase</keyword>
<evidence type="ECO:0000256" key="2">
    <source>
        <dbReference type="ARBA" id="ARBA00022801"/>
    </source>
</evidence>
<feature type="region of interest" description="Disordered" evidence="3">
    <location>
        <begin position="912"/>
        <end position="939"/>
    </location>
</feature>
<proteinExistence type="predicted"/>
<feature type="compositionally biased region" description="Polar residues" evidence="3">
    <location>
        <begin position="984"/>
        <end position="993"/>
    </location>
</feature>
<dbReference type="Gene3D" id="3.30.420.10">
    <property type="entry name" value="Ribonuclease H-like superfamily/Ribonuclease H"/>
    <property type="match status" value="1"/>
</dbReference>
<gene>
    <name evidence="5" type="ORF">Tci_038844</name>
</gene>
<accession>A0A6L2LYL3</accession>
<dbReference type="GO" id="GO:0015074">
    <property type="term" value="P:DNA integration"/>
    <property type="evidence" value="ECO:0007669"/>
    <property type="project" value="InterPro"/>
</dbReference>
<dbReference type="InterPro" id="IPR012337">
    <property type="entry name" value="RNaseH-like_sf"/>
</dbReference>
<evidence type="ECO:0000256" key="3">
    <source>
        <dbReference type="SAM" id="MobiDB-lite"/>
    </source>
</evidence>
<dbReference type="PANTHER" id="PTHR42648:SF18">
    <property type="entry name" value="RETROTRANSPOSON, UNCLASSIFIED-LIKE PROTEIN"/>
    <property type="match status" value="1"/>
</dbReference>
<dbReference type="SUPFAM" id="SSF53098">
    <property type="entry name" value="Ribonuclease H-like"/>
    <property type="match status" value="1"/>
</dbReference>
<name>A0A6L2LYL3_TANCI</name>
<dbReference type="Pfam" id="PF13976">
    <property type="entry name" value="gag_pre-integrs"/>
    <property type="match status" value="1"/>
</dbReference>
<keyword evidence="1" id="KW-0479">Metal-binding</keyword>
<feature type="compositionally biased region" description="Acidic residues" evidence="3">
    <location>
        <begin position="1024"/>
        <end position="1068"/>
    </location>
</feature>
<evidence type="ECO:0000256" key="1">
    <source>
        <dbReference type="ARBA" id="ARBA00022723"/>
    </source>
</evidence>
<dbReference type="InterPro" id="IPR036397">
    <property type="entry name" value="RNaseH_sf"/>
</dbReference>
<dbReference type="EMBL" id="BKCJ010005459">
    <property type="protein sequence ID" value="GEU66866.1"/>
    <property type="molecule type" value="Genomic_DNA"/>
</dbReference>
<dbReference type="InterPro" id="IPR001584">
    <property type="entry name" value="Integrase_cat-core"/>
</dbReference>
<protein>
    <submittedName>
        <fullName evidence="5">Retrovirus-related Pol polyprotein from transposon TNT 1-94</fullName>
    </submittedName>
</protein>
<dbReference type="PROSITE" id="PS50994">
    <property type="entry name" value="INTEGRASE"/>
    <property type="match status" value="1"/>
</dbReference>
<dbReference type="GO" id="GO:0016787">
    <property type="term" value="F:hydrolase activity"/>
    <property type="evidence" value="ECO:0007669"/>
    <property type="project" value="UniProtKB-KW"/>
</dbReference>
<dbReference type="Pfam" id="PF07727">
    <property type="entry name" value="RVT_2"/>
    <property type="match status" value="1"/>
</dbReference>
<dbReference type="GO" id="GO:0003676">
    <property type="term" value="F:nucleic acid binding"/>
    <property type="evidence" value="ECO:0007669"/>
    <property type="project" value="InterPro"/>
</dbReference>
<feature type="compositionally biased region" description="Basic and acidic residues" evidence="3">
    <location>
        <begin position="1077"/>
        <end position="1105"/>
    </location>
</feature>
<evidence type="ECO:0000313" key="5">
    <source>
        <dbReference type="EMBL" id="GEU66866.1"/>
    </source>
</evidence>
<feature type="domain" description="Integrase catalytic" evidence="4">
    <location>
        <begin position="507"/>
        <end position="604"/>
    </location>
</feature>
<comment type="caution">
    <text evidence="5">The sequence shown here is derived from an EMBL/GenBank/DDBJ whole genome shotgun (WGS) entry which is preliminary data.</text>
</comment>
<sequence length="1724" mass="195548">YASQAPSTTPLLLTYPSNDFQSSMNHNVYNPSSLMSHVEYAPAVYQQSGYSSPDTGLIVPVFQKDDDPINAINHMISFLTLVVTLRSGHSKNFKYTVCSHQQCCFSDCDELNLAKIALMENLSHYGSNNLAELYDGSVIEKSDVIVIHDSEETLKLAEESRSKIIQKQNKPIMFEKKVNTKSVDYAALNKLSMDFETRFVPQAELSDEQAFWSRYSVQPEEPNLSVSTTIAEVPKELPKVSMVNSSLKKLKFYLASIDMRNKSFSEQSAPTFAELFEINDLKAQSQAKDTVIVKLKERLNPLSDVAPLAPKLRNNSTTHTDYLRHTQEETATLREIVECKRWVNPLNTSLDYAYLEVAFRQHTCFIRNLDGVHLLTGSRGRNVYTLSLQDMMASSPICLLSKDSKTMSWLWHRRLSHLNFGAINHLARQGLVRGLPKLKFKKEHLCSACAMGKSTNKSHKPKFKDTNQEKLYLLHMDLCGLMCTESVNGKKYILMIQARLKVPVHRIRIDNGNEIVNQTLHEYYKEVGISHETSVARSLQQNGVVERQNRMLIEAAHTIVDHQGPEVIAPIDVVIPPIQDDSTGSPSITTVDQYAPSARNDPLLGVPITEVTYAQSSSTVSPRQIMQPDHLIPQHTSKWIKDHPLNYIIAMQEELKEFEWLEVWELVPRPDKVMMITLKWIYKVKLDELGGILKNKAWLVARGYRQEDGIDFEESFASVARLEAIQIFLAYVAHKNMVVYQTDVKTAFFNVDTLMVEKSKLDEDKEGKAVDPSDYHDADHAGFQDTRRSTSGSVQFLGERLISWSSKRQKSAAISNYGLVFNKIPMYCNNKVLLPYAAIMSNTLGLSISTSDTTLSRSSVVLVFKNFAGTIRSSSVRFREKQGELALCQGRPFVLHNQAGIQTPEHVTVRRSSTQPKASVRRTRINSDTSITPPTAAASPRLIASAKGKQTAKASKVKSLYALSEVAMTKAQQLKLVTKRSIHQTHISQTSGSGADEGTGSKPGVLDVPTDESEEELSWNSTDIEGDENEEKDDDDQEVVKEDDMDDDEEGGYDEHEPDEETRDEESIDPIPQTPEYSKDEGDGKEDLGLNISEEERHVEEEEKDELYRDVNINQESSSVSSEFVISMLNPTLDVDIESVFGTTSQMDVQTPTSVAPIPITTPTMTSSTITTTTSQATILPTTFAGAVSSIPGIVNHYMDQQMNEAVKVAVQIQSDRLYDETQRENDEFLRTVNENKKKIIKEQVKEQVKVQVSKILPRIEQAMNEQLEAEVLSRSSHSSRTSYDVVADLSEMELKKILMKKIEGNKRRDDDADKDEEPSAGPDRGSKRRREEKALASESALAEEPMQTTSQMEEPSHSKFDTGAEDQLIVQSSQHPECELAKQPDPRSSFNDLMDTPLDYSNFLSNRLKVDTLTPELLVGPTYELIKGLCKSLVELEYHLEEVFKATTDQLDWVNLEGQEYPYNLIQPLSLIPNNQGCLVIPFEHFINNDLEYLQGGASSRKYTTSITKTNTADYRHIKWIEYLVTRTMWIQEPIGYDKHALWGVSYWGRKHQQFYGFAVNQESARNVYSKRRIIAVTEVKIRHVEDLQLGVESYQRKLNLTKLDSYRSDLKPKEAYTAYSNPQGFIYQNKDKRNRLIRIDKLYKFSDGTLIDVCTTLDDRLKGIWMQYLPQYIWRKSDKDRAAAMIQAIDKRLKTRRIMRSLEQFIGGWLYDGDFKMLQRTI</sequence>
<dbReference type="GO" id="GO:0046872">
    <property type="term" value="F:metal ion binding"/>
    <property type="evidence" value="ECO:0007669"/>
    <property type="project" value="UniProtKB-KW"/>
</dbReference>
<organism evidence="5">
    <name type="scientific">Tanacetum cinerariifolium</name>
    <name type="common">Dalmatian daisy</name>
    <name type="synonym">Chrysanthemum cinerariifolium</name>
    <dbReference type="NCBI Taxonomy" id="118510"/>
    <lineage>
        <taxon>Eukaryota</taxon>
        <taxon>Viridiplantae</taxon>
        <taxon>Streptophyta</taxon>
        <taxon>Embryophyta</taxon>
        <taxon>Tracheophyta</taxon>
        <taxon>Spermatophyta</taxon>
        <taxon>Magnoliopsida</taxon>
        <taxon>eudicotyledons</taxon>
        <taxon>Gunneridae</taxon>
        <taxon>Pentapetalae</taxon>
        <taxon>asterids</taxon>
        <taxon>campanulids</taxon>
        <taxon>Asterales</taxon>
        <taxon>Asteraceae</taxon>
        <taxon>Asteroideae</taxon>
        <taxon>Anthemideae</taxon>
        <taxon>Anthemidinae</taxon>
        <taxon>Tanacetum</taxon>
    </lineage>
</organism>
<dbReference type="InterPro" id="IPR039537">
    <property type="entry name" value="Retrotran_Ty1/copia-like"/>
</dbReference>
<dbReference type="PANTHER" id="PTHR42648">
    <property type="entry name" value="TRANSPOSASE, PUTATIVE-RELATED"/>
    <property type="match status" value="1"/>
</dbReference>
<feature type="region of interest" description="Disordered" evidence="3">
    <location>
        <begin position="979"/>
        <end position="1105"/>
    </location>
</feature>
<reference evidence="5" key="1">
    <citation type="journal article" date="2019" name="Sci. Rep.">
        <title>Draft genome of Tanacetum cinerariifolium, the natural source of mosquito coil.</title>
        <authorList>
            <person name="Yamashiro T."/>
            <person name="Shiraishi A."/>
            <person name="Satake H."/>
            <person name="Nakayama K."/>
        </authorList>
    </citation>
    <scope>NUCLEOTIDE SEQUENCE</scope>
</reference>
<feature type="non-terminal residue" evidence="5">
    <location>
        <position position="1"/>
    </location>
</feature>